<dbReference type="Proteomes" id="UP001528850">
    <property type="component" value="Unassembled WGS sequence"/>
</dbReference>
<keyword evidence="1" id="KW-0732">Signal</keyword>
<proteinExistence type="predicted"/>
<feature type="chain" id="PRO_5047373419" description="DUF1593 domain-containing protein" evidence="1">
    <location>
        <begin position="22"/>
        <end position="492"/>
    </location>
</feature>
<gene>
    <name evidence="2" type="ORF">P3W24_08905</name>
</gene>
<accession>A0ABT6BAC7</accession>
<keyword evidence="3" id="KW-1185">Reference proteome</keyword>
<evidence type="ECO:0000313" key="2">
    <source>
        <dbReference type="EMBL" id="MDF4025080.1"/>
    </source>
</evidence>
<comment type="caution">
    <text evidence="2">The sequence shown here is derived from an EMBL/GenBank/DDBJ whole genome shotgun (WGS) entry which is preliminary data.</text>
</comment>
<dbReference type="EMBL" id="JARJJS010000002">
    <property type="protein sequence ID" value="MDF4025080.1"/>
    <property type="molecule type" value="Genomic_DNA"/>
</dbReference>
<organism evidence="2 3">
    <name type="scientific">Luteibacter sahnii</name>
    <dbReference type="NCBI Taxonomy" id="3021977"/>
    <lineage>
        <taxon>Bacteria</taxon>
        <taxon>Pseudomonadati</taxon>
        <taxon>Pseudomonadota</taxon>
        <taxon>Gammaproteobacteria</taxon>
        <taxon>Lysobacterales</taxon>
        <taxon>Rhodanobacteraceae</taxon>
        <taxon>Luteibacter</taxon>
    </lineage>
</organism>
<evidence type="ECO:0000313" key="3">
    <source>
        <dbReference type="Proteomes" id="UP001528850"/>
    </source>
</evidence>
<evidence type="ECO:0008006" key="4">
    <source>
        <dbReference type="Google" id="ProtNLM"/>
    </source>
</evidence>
<evidence type="ECO:0000256" key="1">
    <source>
        <dbReference type="SAM" id="SignalP"/>
    </source>
</evidence>
<sequence length="492" mass="53030">MRKPLLALIALGSVSLGVAHAASLDDTRIPSVVVISVDDTDEPAGFSRLIDGLLAEGRRVALSGTLASLKRLRPSFAYVWPSTNTVVLDPAAGLGIFGFDAADDASRDRVLSLWPWEDDPLAAAFSRVPRAASDSVSRHVKFDVLATSPAAVCQSFGREMTTAMFKDVTPTSDQRAAFRKELRRWCQHGHLSVHLAEPAPLQIDTFATSDQARLTLASEWALIRSDDVATGTRYFFWNKTLGDGAGNGFTLGRDHEGRTDGEGGFEDVIDVAIHSGWGDVYPGDDTFAWPTASTFPLVGNVRLFRCDGPDDSRPSDCPVAPMVRNLYPTDSVDGSVNRASGESFAFGGEAAVVGSAVKDGLGVSVNFGLATILGTSTVSHSDMTMTSIRSNADRIFSRSTWWRPDVLAMVEWIRARRHEGSLAKASPLAGTVNPRYEILWELPANGNGGRTLPYHVFYELGVNACTQGCVCRLAGKPRVGWVDHVLVHIPAD</sequence>
<feature type="signal peptide" evidence="1">
    <location>
        <begin position="1"/>
        <end position="21"/>
    </location>
</feature>
<name>A0ABT6BAC7_9GAMM</name>
<protein>
    <recommendedName>
        <fullName evidence="4">DUF1593 domain-containing protein</fullName>
    </recommendedName>
</protein>
<reference evidence="2 3" key="1">
    <citation type="journal article" date="2024" name="Curr. Microbiol.">
        <title>Luteibacter sahnii sp. nov., A Novel Yellow-Colored Xanthomonadin Pigment Producing Probiotic Bacterium from Healthy Rice Seed Microbiome.</title>
        <authorList>
            <person name="Jaiswal G."/>
            <person name="Rana R."/>
            <person name="Nayak P.K."/>
            <person name="Chouhan R."/>
            <person name="Gandhi S.G."/>
            <person name="Patel H.K."/>
            <person name="Patil P.B."/>
        </authorList>
    </citation>
    <scope>NUCLEOTIDE SEQUENCE [LARGE SCALE GENOMIC DNA]</scope>
    <source>
        <strain evidence="2 3">PPL201</strain>
    </source>
</reference>